<keyword evidence="2" id="KW-0812">Transmembrane</keyword>
<protein>
    <submittedName>
        <fullName evidence="3">Uncharacterized protein</fullName>
    </submittedName>
</protein>
<evidence type="ECO:0000313" key="3">
    <source>
        <dbReference type="EMBL" id="KAL0068190.1"/>
    </source>
</evidence>
<keyword evidence="4" id="KW-1185">Reference proteome</keyword>
<dbReference type="Proteomes" id="UP001437256">
    <property type="component" value="Unassembled WGS sequence"/>
</dbReference>
<sequence length="292" mass="31980">MTDQTSSSPQPQTDHSGIIIGTSVGIVTFVLLVIFGIGYVRRQKKKVERASIAVSSVRVFIAVNTSYKTEEGDLERGIDASEEQALIEGSLSRRDFLNEDTYHEKETTLEEDDEAVGLIRHNRTLESIPEDPSPSSSIYSSSHSALKTIHEKASSPSFNSDSSSQSTSYYSQQEDSISFHTTSSSPPPTVPRKLPLPPSLTVARKPLPNPEEYVHNSQSPEAIDLPNPFTLPNPFSRPLKSVASFSSHATTRSRSETGISVWGGVEAARMPEFASEESQPLRVGKTVQVFEL</sequence>
<organism evidence="3 4">
    <name type="scientific">Marasmius tenuissimus</name>
    <dbReference type="NCBI Taxonomy" id="585030"/>
    <lineage>
        <taxon>Eukaryota</taxon>
        <taxon>Fungi</taxon>
        <taxon>Dikarya</taxon>
        <taxon>Basidiomycota</taxon>
        <taxon>Agaricomycotina</taxon>
        <taxon>Agaricomycetes</taxon>
        <taxon>Agaricomycetidae</taxon>
        <taxon>Agaricales</taxon>
        <taxon>Marasmiineae</taxon>
        <taxon>Marasmiaceae</taxon>
        <taxon>Marasmius</taxon>
    </lineage>
</organism>
<keyword evidence="2" id="KW-1133">Transmembrane helix</keyword>
<feature type="compositionally biased region" description="Low complexity" evidence="1">
    <location>
        <begin position="133"/>
        <end position="144"/>
    </location>
</feature>
<feature type="transmembrane region" description="Helical" evidence="2">
    <location>
        <begin position="18"/>
        <end position="40"/>
    </location>
</feature>
<evidence type="ECO:0000313" key="4">
    <source>
        <dbReference type="Proteomes" id="UP001437256"/>
    </source>
</evidence>
<feature type="compositionally biased region" description="Low complexity" evidence="1">
    <location>
        <begin position="154"/>
        <end position="184"/>
    </location>
</feature>
<evidence type="ECO:0000256" key="2">
    <source>
        <dbReference type="SAM" id="Phobius"/>
    </source>
</evidence>
<comment type="caution">
    <text evidence="3">The sequence shown here is derived from an EMBL/GenBank/DDBJ whole genome shotgun (WGS) entry which is preliminary data.</text>
</comment>
<accession>A0ABR3A2K0</accession>
<dbReference type="EMBL" id="JBBXMP010000020">
    <property type="protein sequence ID" value="KAL0068190.1"/>
    <property type="molecule type" value="Genomic_DNA"/>
</dbReference>
<feature type="compositionally biased region" description="Pro residues" evidence="1">
    <location>
        <begin position="185"/>
        <end position="198"/>
    </location>
</feature>
<reference evidence="3 4" key="1">
    <citation type="submission" date="2024-05" db="EMBL/GenBank/DDBJ databases">
        <title>A draft genome resource for the thread blight pathogen Marasmius tenuissimus strain MS-2.</title>
        <authorList>
            <person name="Yulfo-Soto G.E."/>
            <person name="Baruah I.K."/>
            <person name="Amoako-Attah I."/>
            <person name="Bukari Y."/>
            <person name="Meinhardt L.W."/>
            <person name="Bailey B.A."/>
            <person name="Cohen S.P."/>
        </authorList>
    </citation>
    <scope>NUCLEOTIDE SEQUENCE [LARGE SCALE GENOMIC DNA]</scope>
    <source>
        <strain evidence="3 4">MS-2</strain>
    </source>
</reference>
<proteinExistence type="predicted"/>
<gene>
    <name evidence="3" type="ORF">AAF712_004850</name>
</gene>
<evidence type="ECO:0000256" key="1">
    <source>
        <dbReference type="SAM" id="MobiDB-lite"/>
    </source>
</evidence>
<feature type="region of interest" description="Disordered" evidence="1">
    <location>
        <begin position="124"/>
        <end position="229"/>
    </location>
</feature>
<name>A0ABR3A2K0_9AGAR</name>
<keyword evidence="2" id="KW-0472">Membrane</keyword>